<dbReference type="Proteomes" id="UP000439903">
    <property type="component" value="Unassembled WGS sequence"/>
</dbReference>
<evidence type="ECO:0000313" key="3">
    <source>
        <dbReference type="EMBL" id="KAF0488366.1"/>
    </source>
</evidence>
<proteinExistence type="predicted"/>
<comment type="caution">
    <text evidence="3">The sequence shown here is derived from an EMBL/GenBank/DDBJ whole genome shotgun (WGS) entry which is preliminary data.</text>
</comment>
<sequence>MGAWAIAVATVFSLGIFINIVVENFTSSQQPQFNENEEGRDDFDDQYDDNSTQDDGDYWTDLAEYMSIIEESDKNNKINLHD</sequence>
<dbReference type="OrthoDB" id="2432131at2759"/>
<keyword evidence="2" id="KW-0472">Membrane</keyword>
<evidence type="ECO:0000256" key="1">
    <source>
        <dbReference type="SAM" id="MobiDB-lite"/>
    </source>
</evidence>
<organism evidence="3 4">
    <name type="scientific">Gigaspora margarita</name>
    <dbReference type="NCBI Taxonomy" id="4874"/>
    <lineage>
        <taxon>Eukaryota</taxon>
        <taxon>Fungi</taxon>
        <taxon>Fungi incertae sedis</taxon>
        <taxon>Mucoromycota</taxon>
        <taxon>Glomeromycotina</taxon>
        <taxon>Glomeromycetes</taxon>
        <taxon>Diversisporales</taxon>
        <taxon>Gigasporaceae</taxon>
        <taxon>Gigaspora</taxon>
    </lineage>
</organism>
<protein>
    <submittedName>
        <fullName evidence="3">Uncharacterized protein</fullName>
    </submittedName>
</protein>
<feature type="transmembrane region" description="Helical" evidence="2">
    <location>
        <begin position="6"/>
        <end position="22"/>
    </location>
</feature>
<keyword evidence="4" id="KW-1185">Reference proteome</keyword>
<reference evidence="3 4" key="1">
    <citation type="journal article" date="2019" name="Environ. Microbiol.">
        <title>At the nexus of three kingdoms: the genome of the mycorrhizal fungus Gigaspora margarita provides insights into plant, endobacterial and fungal interactions.</title>
        <authorList>
            <person name="Venice F."/>
            <person name="Ghignone S."/>
            <person name="Salvioli di Fossalunga A."/>
            <person name="Amselem J."/>
            <person name="Novero M."/>
            <person name="Xianan X."/>
            <person name="Sedzielewska Toro K."/>
            <person name="Morin E."/>
            <person name="Lipzen A."/>
            <person name="Grigoriev I.V."/>
            <person name="Henrissat B."/>
            <person name="Martin F.M."/>
            <person name="Bonfante P."/>
        </authorList>
    </citation>
    <scope>NUCLEOTIDE SEQUENCE [LARGE SCALE GENOMIC DNA]</scope>
    <source>
        <strain evidence="3 4">BEG34</strain>
    </source>
</reference>
<accession>A0A8H4AF97</accession>
<feature type="compositionally biased region" description="Acidic residues" evidence="1">
    <location>
        <begin position="35"/>
        <end position="55"/>
    </location>
</feature>
<dbReference type="AlphaFoldDB" id="A0A8H4AF97"/>
<keyword evidence="2" id="KW-0812">Transmembrane</keyword>
<name>A0A8H4AF97_GIGMA</name>
<evidence type="ECO:0000313" key="4">
    <source>
        <dbReference type="Proteomes" id="UP000439903"/>
    </source>
</evidence>
<feature type="region of interest" description="Disordered" evidence="1">
    <location>
        <begin position="28"/>
        <end position="55"/>
    </location>
</feature>
<evidence type="ECO:0000256" key="2">
    <source>
        <dbReference type="SAM" id="Phobius"/>
    </source>
</evidence>
<gene>
    <name evidence="3" type="ORF">F8M41_022301</name>
</gene>
<dbReference type="EMBL" id="WTPW01000687">
    <property type="protein sequence ID" value="KAF0488366.1"/>
    <property type="molecule type" value="Genomic_DNA"/>
</dbReference>
<keyword evidence="2" id="KW-1133">Transmembrane helix</keyword>